<feature type="domain" description="HIG1" evidence="8">
    <location>
        <begin position="19"/>
        <end position="110"/>
    </location>
</feature>
<evidence type="ECO:0000259" key="8">
    <source>
        <dbReference type="PROSITE" id="PS51503"/>
    </source>
</evidence>
<dbReference type="Gene3D" id="6.10.140.1320">
    <property type="match status" value="1"/>
</dbReference>
<keyword evidence="5 7" id="KW-0472">Membrane</keyword>
<dbReference type="GO" id="GO:0097250">
    <property type="term" value="P:mitochondrial respirasome assembly"/>
    <property type="evidence" value="ECO:0007669"/>
    <property type="project" value="TreeGrafter"/>
</dbReference>
<dbReference type="STRING" id="289078.A0A2X0LZV0"/>
<evidence type="ECO:0000256" key="4">
    <source>
        <dbReference type="ARBA" id="ARBA00023128"/>
    </source>
</evidence>
<keyword evidence="4" id="KW-0496">Mitochondrion</keyword>
<reference evidence="10" key="1">
    <citation type="submission" date="2016-10" db="EMBL/GenBank/DDBJ databases">
        <authorList>
            <person name="Jeantristanb JTB J.-T."/>
            <person name="Ricardo R."/>
        </authorList>
    </citation>
    <scope>NUCLEOTIDE SEQUENCE [LARGE SCALE GENOMIC DNA]</scope>
</reference>
<dbReference type="AlphaFoldDB" id="A0A2X0LZV0"/>
<name>A0A2X0LZV0_9BASI</name>
<sequence>MPGQYTPSPPPSTQPLDPHTWEPLKPTAPVPESSWQRFIKKFKEEPLVPVGIFATVIALGGATSALQKGNRTQFNKWLRYRVAAQGLTVVAALGGSVYYQRERRLKKEAERVAQIEAQRLV</sequence>
<evidence type="ECO:0000256" key="1">
    <source>
        <dbReference type="ARBA" id="ARBA00004325"/>
    </source>
</evidence>
<keyword evidence="3 7" id="KW-1133">Transmembrane helix</keyword>
<proteinExistence type="predicted"/>
<feature type="region of interest" description="Disordered" evidence="6">
    <location>
        <begin position="1"/>
        <end position="30"/>
    </location>
</feature>
<dbReference type="Pfam" id="PF04588">
    <property type="entry name" value="HIG_1_N"/>
    <property type="match status" value="1"/>
</dbReference>
<dbReference type="PROSITE" id="PS51503">
    <property type="entry name" value="HIG1"/>
    <property type="match status" value="1"/>
</dbReference>
<evidence type="ECO:0000256" key="2">
    <source>
        <dbReference type="ARBA" id="ARBA00022692"/>
    </source>
</evidence>
<dbReference type="PANTHER" id="PTHR12297:SF3">
    <property type="entry name" value="HIG1 DOMAIN FAMILY MEMBER 1A"/>
    <property type="match status" value="1"/>
</dbReference>
<protein>
    <submittedName>
        <fullName evidence="9">BZ3500_MvSof-1268-A1-R1_Chr3-1g05893 protein</fullName>
    </submittedName>
</protein>
<dbReference type="PANTHER" id="PTHR12297">
    <property type="entry name" value="HYPOXIA-INDUCBILE GENE 1 HIG1 -RELATED"/>
    <property type="match status" value="1"/>
</dbReference>
<accession>A0A2X0LZV0</accession>
<dbReference type="OrthoDB" id="6604018at2759"/>
<dbReference type="GO" id="GO:0031966">
    <property type="term" value="C:mitochondrial membrane"/>
    <property type="evidence" value="ECO:0007669"/>
    <property type="project" value="UniProtKB-SubCell"/>
</dbReference>
<dbReference type="EMBL" id="FMWP01000096">
    <property type="protein sequence ID" value="SCZ99232.1"/>
    <property type="molecule type" value="Genomic_DNA"/>
</dbReference>
<dbReference type="InterPro" id="IPR050355">
    <property type="entry name" value="RCF1"/>
</dbReference>
<evidence type="ECO:0000313" key="10">
    <source>
        <dbReference type="Proteomes" id="UP000249723"/>
    </source>
</evidence>
<evidence type="ECO:0000256" key="6">
    <source>
        <dbReference type="SAM" id="MobiDB-lite"/>
    </source>
</evidence>
<dbReference type="Proteomes" id="UP000249723">
    <property type="component" value="Unassembled WGS sequence"/>
</dbReference>
<feature type="transmembrane region" description="Helical" evidence="7">
    <location>
        <begin position="47"/>
        <end position="66"/>
    </location>
</feature>
<keyword evidence="10" id="KW-1185">Reference proteome</keyword>
<comment type="subcellular location">
    <subcellularLocation>
        <location evidence="1">Mitochondrion membrane</location>
    </subcellularLocation>
</comment>
<evidence type="ECO:0000256" key="5">
    <source>
        <dbReference type="ARBA" id="ARBA00023136"/>
    </source>
</evidence>
<organism evidence="9 10">
    <name type="scientific">Microbotryum saponariae</name>
    <dbReference type="NCBI Taxonomy" id="289078"/>
    <lineage>
        <taxon>Eukaryota</taxon>
        <taxon>Fungi</taxon>
        <taxon>Dikarya</taxon>
        <taxon>Basidiomycota</taxon>
        <taxon>Pucciniomycotina</taxon>
        <taxon>Microbotryomycetes</taxon>
        <taxon>Microbotryales</taxon>
        <taxon>Microbotryaceae</taxon>
        <taxon>Microbotryum</taxon>
    </lineage>
</organism>
<gene>
    <name evidence="9" type="ORF">BZ3500_MVSOF-1268-A1-R1_CHR3-1G05893</name>
</gene>
<keyword evidence="2 7" id="KW-0812">Transmembrane</keyword>
<evidence type="ECO:0000313" key="9">
    <source>
        <dbReference type="EMBL" id="SCZ99232.1"/>
    </source>
</evidence>
<evidence type="ECO:0000256" key="7">
    <source>
        <dbReference type="SAM" id="Phobius"/>
    </source>
</evidence>
<evidence type="ECO:0000256" key="3">
    <source>
        <dbReference type="ARBA" id="ARBA00022989"/>
    </source>
</evidence>
<feature type="transmembrane region" description="Helical" evidence="7">
    <location>
        <begin position="78"/>
        <end position="99"/>
    </location>
</feature>
<dbReference type="InterPro" id="IPR007667">
    <property type="entry name" value="Hypoxia_induced_domain"/>
</dbReference>